<proteinExistence type="predicted"/>
<accession>A0A1Y1HJP9</accession>
<sequence>MLVLSNGWSVDSVETSPVLRALIGKSCMHQAGRTAQSGPPGRCFMLLWWAKGLLHTTAQLLLPARPASVLQPCTPHLKVGSAPFLATSSEVCQHWRFSSLGYLFHEVNISGCDKQAQPPTKCAAQSCCFCLFRCLF</sequence>
<dbReference type="Proteomes" id="UP000054558">
    <property type="component" value="Unassembled WGS sequence"/>
</dbReference>
<reference evidence="1 2" key="1">
    <citation type="journal article" date="2014" name="Nat. Commun.">
        <title>Klebsormidium flaccidum genome reveals primary factors for plant terrestrial adaptation.</title>
        <authorList>
            <person name="Hori K."/>
            <person name="Maruyama F."/>
            <person name="Fujisawa T."/>
            <person name="Togashi T."/>
            <person name="Yamamoto N."/>
            <person name="Seo M."/>
            <person name="Sato S."/>
            <person name="Yamada T."/>
            <person name="Mori H."/>
            <person name="Tajima N."/>
            <person name="Moriyama T."/>
            <person name="Ikeuchi M."/>
            <person name="Watanabe M."/>
            <person name="Wada H."/>
            <person name="Kobayashi K."/>
            <person name="Saito M."/>
            <person name="Masuda T."/>
            <person name="Sasaki-Sekimoto Y."/>
            <person name="Mashiguchi K."/>
            <person name="Awai K."/>
            <person name="Shimojima M."/>
            <person name="Masuda S."/>
            <person name="Iwai M."/>
            <person name="Nobusawa T."/>
            <person name="Narise T."/>
            <person name="Kondo S."/>
            <person name="Saito H."/>
            <person name="Sato R."/>
            <person name="Murakawa M."/>
            <person name="Ihara Y."/>
            <person name="Oshima-Yamada Y."/>
            <person name="Ohtaka K."/>
            <person name="Satoh M."/>
            <person name="Sonobe K."/>
            <person name="Ishii M."/>
            <person name="Ohtani R."/>
            <person name="Kanamori-Sato M."/>
            <person name="Honoki R."/>
            <person name="Miyazaki D."/>
            <person name="Mochizuki H."/>
            <person name="Umetsu J."/>
            <person name="Higashi K."/>
            <person name="Shibata D."/>
            <person name="Kamiya Y."/>
            <person name="Sato N."/>
            <person name="Nakamura Y."/>
            <person name="Tabata S."/>
            <person name="Ida S."/>
            <person name="Kurokawa K."/>
            <person name="Ohta H."/>
        </authorList>
    </citation>
    <scope>NUCLEOTIDE SEQUENCE [LARGE SCALE GENOMIC DNA]</scope>
    <source>
        <strain evidence="1 2">NIES-2285</strain>
    </source>
</reference>
<gene>
    <name evidence="1" type="ORF">KFL_000080380</name>
</gene>
<protein>
    <submittedName>
        <fullName evidence="1">Uncharacterized protein</fullName>
    </submittedName>
</protein>
<name>A0A1Y1HJP9_KLENI</name>
<keyword evidence="2" id="KW-1185">Reference proteome</keyword>
<organism evidence="1 2">
    <name type="scientific">Klebsormidium nitens</name>
    <name type="common">Green alga</name>
    <name type="synonym">Ulothrix nitens</name>
    <dbReference type="NCBI Taxonomy" id="105231"/>
    <lineage>
        <taxon>Eukaryota</taxon>
        <taxon>Viridiplantae</taxon>
        <taxon>Streptophyta</taxon>
        <taxon>Klebsormidiophyceae</taxon>
        <taxon>Klebsormidiales</taxon>
        <taxon>Klebsormidiaceae</taxon>
        <taxon>Klebsormidium</taxon>
    </lineage>
</organism>
<evidence type="ECO:0000313" key="1">
    <source>
        <dbReference type="EMBL" id="GAQ78133.1"/>
    </source>
</evidence>
<dbReference type="EMBL" id="DF236957">
    <property type="protein sequence ID" value="GAQ78133.1"/>
    <property type="molecule type" value="Genomic_DNA"/>
</dbReference>
<dbReference type="AlphaFoldDB" id="A0A1Y1HJP9"/>
<evidence type="ECO:0000313" key="2">
    <source>
        <dbReference type="Proteomes" id="UP000054558"/>
    </source>
</evidence>